<evidence type="ECO:0000256" key="1">
    <source>
        <dbReference type="SAM" id="MobiDB-lite"/>
    </source>
</evidence>
<feature type="non-terminal residue" evidence="2">
    <location>
        <position position="72"/>
    </location>
</feature>
<evidence type="ECO:0000313" key="3">
    <source>
        <dbReference type="Proteomes" id="UP000499080"/>
    </source>
</evidence>
<keyword evidence="3" id="KW-1185">Reference proteome</keyword>
<reference evidence="2 3" key="1">
    <citation type="journal article" date="2019" name="Sci. Rep.">
        <title>Orb-weaving spider Araneus ventricosus genome elucidates the spidroin gene catalogue.</title>
        <authorList>
            <person name="Kono N."/>
            <person name="Nakamura H."/>
            <person name="Ohtoshi R."/>
            <person name="Moran D.A.P."/>
            <person name="Shinohara A."/>
            <person name="Yoshida Y."/>
            <person name="Fujiwara M."/>
            <person name="Mori M."/>
            <person name="Tomita M."/>
            <person name="Arakawa K."/>
        </authorList>
    </citation>
    <scope>NUCLEOTIDE SEQUENCE [LARGE SCALE GENOMIC DNA]</scope>
</reference>
<accession>A0A4Y2SCM6</accession>
<gene>
    <name evidence="2" type="ORF">AVEN_201420_1</name>
</gene>
<feature type="region of interest" description="Disordered" evidence="1">
    <location>
        <begin position="1"/>
        <end position="28"/>
    </location>
</feature>
<feature type="compositionally biased region" description="Polar residues" evidence="1">
    <location>
        <begin position="11"/>
        <end position="21"/>
    </location>
</feature>
<sequence>MVFKEQGYPEKSTSQPLSKTTTKLHKRQLGTQRNCRIQENLKTGQQLTLPVRTALPHLLDTRKKANGGAFPL</sequence>
<name>A0A4Y2SCM6_ARAVE</name>
<evidence type="ECO:0000313" key="2">
    <source>
        <dbReference type="EMBL" id="GBN85972.1"/>
    </source>
</evidence>
<protein>
    <submittedName>
        <fullName evidence="2">Uncharacterized protein</fullName>
    </submittedName>
</protein>
<dbReference type="EMBL" id="BGPR01021043">
    <property type="protein sequence ID" value="GBN85972.1"/>
    <property type="molecule type" value="Genomic_DNA"/>
</dbReference>
<dbReference type="AlphaFoldDB" id="A0A4Y2SCM6"/>
<organism evidence="2 3">
    <name type="scientific">Araneus ventricosus</name>
    <name type="common">Orbweaver spider</name>
    <name type="synonym">Epeira ventricosa</name>
    <dbReference type="NCBI Taxonomy" id="182803"/>
    <lineage>
        <taxon>Eukaryota</taxon>
        <taxon>Metazoa</taxon>
        <taxon>Ecdysozoa</taxon>
        <taxon>Arthropoda</taxon>
        <taxon>Chelicerata</taxon>
        <taxon>Arachnida</taxon>
        <taxon>Araneae</taxon>
        <taxon>Araneomorphae</taxon>
        <taxon>Entelegynae</taxon>
        <taxon>Araneoidea</taxon>
        <taxon>Araneidae</taxon>
        <taxon>Araneus</taxon>
    </lineage>
</organism>
<comment type="caution">
    <text evidence="2">The sequence shown here is derived from an EMBL/GenBank/DDBJ whole genome shotgun (WGS) entry which is preliminary data.</text>
</comment>
<proteinExistence type="predicted"/>
<dbReference type="Proteomes" id="UP000499080">
    <property type="component" value="Unassembled WGS sequence"/>
</dbReference>